<dbReference type="PRINTS" id="PR00455">
    <property type="entry name" value="HTHTETR"/>
</dbReference>
<dbReference type="EMBL" id="JAZHOV010000003">
    <property type="protein sequence ID" value="MEF2254534.1"/>
    <property type="molecule type" value="Genomic_DNA"/>
</dbReference>
<evidence type="ECO:0000313" key="5">
    <source>
        <dbReference type="Proteomes" id="UP001351900"/>
    </source>
</evidence>
<dbReference type="SUPFAM" id="SSF46689">
    <property type="entry name" value="Homeodomain-like"/>
    <property type="match status" value="1"/>
</dbReference>
<feature type="domain" description="HTH tetR-type" evidence="3">
    <location>
        <begin position="8"/>
        <end position="68"/>
    </location>
</feature>
<accession>A0ABU7V4B7</accession>
<dbReference type="Pfam" id="PF00440">
    <property type="entry name" value="TetR_N"/>
    <property type="match status" value="1"/>
</dbReference>
<evidence type="ECO:0000259" key="3">
    <source>
        <dbReference type="PROSITE" id="PS50977"/>
    </source>
</evidence>
<evidence type="ECO:0000256" key="2">
    <source>
        <dbReference type="PROSITE-ProRule" id="PRU00335"/>
    </source>
</evidence>
<evidence type="ECO:0000256" key="1">
    <source>
        <dbReference type="ARBA" id="ARBA00023125"/>
    </source>
</evidence>
<dbReference type="RefSeq" id="WP_331791067.1">
    <property type="nucleotide sequence ID" value="NZ_BAAAUO010000004.1"/>
</dbReference>
<dbReference type="InterPro" id="IPR050109">
    <property type="entry name" value="HTH-type_TetR-like_transc_reg"/>
</dbReference>
<dbReference type="PANTHER" id="PTHR30055:SF235">
    <property type="entry name" value="TRANSCRIPTIONAL REGULATORY PROTEIN"/>
    <property type="match status" value="1"/>
</dbReference>
<sequence>MSLPEHAPASKRAIWVAAQRLFAENGYARTSVREIASEAAVDPALVIRHFGSKEQLFMETMEVQVAAAAFEGPLETLGERFIAFILDDDADIRGIYLALLPGAPAGQRLRGYLDAPACRPRGGVRAAVPCANRSISGERG</sequence>
<gene>
    <name evidence="4" type="ORF">V2V91_05210</name>
</gene>
<evidence type="ECO:0000313" key="4">
    <source>
        <dbReference type="EMBL" id="MEF2254534.1"/>
    </source>
</evidence>
<dbReference type="Gene3D" id="1.10.357.10">
    <property type="entry name" value="Tetracycline Repressor, domain 2"/>
    <property type="match status" value="1"/>
</dbReference>
<organism evidence="4 5">
    <name type="scientific">Microbacterium schleiferi</name>
    <dbReference type="NCBI Taxonomy" id="69362"/>
    <lineage>
        <taxon>Bacteria</taxon>
        <taxon>Bacillati</taxon>
        <taxon>Actinomycetota</taxon>
        <taxon>Actinomycetes</taxon>
        <taxon>Micrococcales</taxon>
        <taxon>Microbacteriaceae</taxon>
        <taxon>Microbacterium</taxon>
    </lineage>
</organism>
<dbReference type="Proteomes" id="UP001351900">
    <property type="component" value="Unassembled WGS sequence"/>
</dbReference>
<dbReference type="InterPro" id="IPR009057">
    <property type="entry name" value="Homeodomain-like_sf"/>
</dbReference>
<feature type="DNA-binding region" description="H-T-H motif" evidence="2">
    <location>
        <begin position="31"/>
        <end position="50"/>
    </location>
</feature>
<keyword evidence="5" id="KW-1185">Reference proteome</keyword>
<reference evidence="4 5" key="1">
    <citation type="submission" date="2024-01" db="EMBL/GenBank/DDBJ databases">
        <title>the genome sequence of strain Microbacterium schleiferi NBRC 15075.</title>
        <authorList>
            <person name="Ding Y."/>
            <person name="Zhang G."/>
        </authorList>
    </citation>
    <scope>NUCLEOTIDE SEQUENCE [LARGE SCALE GENOMIC DNA]</scope>
    <source>
        <strain evidence="4 5">NBRC 15075</strain>
    </source>
</reference>
<dbReference type="PANTHER" id="PTHR30055">
    <property type="entry name" value="HTH-TYPE TRANSCRIPTIONAL REGULATOR RUTR"/>
    <property type="match status" value="1"/>
</dbReference>
<comment type="caution">
    <text evidence="4">The sequence shown here is derived from an EMBL/GenBank/DDBJ whole genome shotgun (WGS) entry which is preliminary data.</text>
</comment>
<proteinExistence type="predicted"/>
<dbReference type="PROSITE" id="PS50977">
    <property type="entry name" value="HTH_TETR_2"/>
    <property type="match status" value="1"/>
</dbReference>
<dbReference type="InterPro" id="IPR001647">
    <property type="entry name" value="HTH_TetR"/>
</dbReference>
<keyword evidence="1 2" id="KW-0238">DNA-binding</keyword>
<name>A0ABU7V4B7_9MICO</name>
<protein>
    <submittedName>
        <fullName evidence="4">Helix-turn-helix domain-containing protein</fullName>
    </submittedName>
</protein>